<gene>
    <name evidence="1" type="ORF">EJP77_13665</name>
</gene>
<dbReference type="Pfam" id="PF19668">
    <property type="entry name" value="DUF6171"/>
    <property type="match status" value="1"/>
</dbReference>
<organism evidence="1 2">
    <name type="scientific">Paenibacillus zeisoli</name>
    <dbReference type="NCBI Taxonomy" id="2496267"/>
    <lineage>
        <taxon>Bacteria</taxon>
        <taxon>Bacillati</taxon>
        <taxon>Bacillota</taxon>
        <taxon>Bacilli</taxon>
        <taxon>Bacillales</taxon>
        <taxon>Paenibacillaceae</taxon>
        <taxon>Paenibacillus</taxon>
    </lineage>
</organism>
<dbReference type="AlphaFoldDB" id="A0A433X6U6"/>
<proteinExistence type="predicted"/>
<reference evidence="1 2" key="1">
    <citation type="submission" date="2018-12" db="EMBL/GenBank/DDBJ databases">
        <authorList>
            <person name="Sun L."/>
            <person name="Chen Z."/>
        </authorList>
    </citation>
    <scope>NUCLEOTIDE SEQUENCE [LARGE SCALE GENOMIC DNA]</scope>
    <source>
        <strain evidence="1 2">3-5-3</strain>
    </source>
</reference>
<dbReference type="OrthoDB" id="7061841at2"/>
<dbReference type="EMBL" id="RZNX01000005">
    <property type="protein sequence ID" value="RUT29861.1"/>
    <property type="molecule type" value="Genomic_DNA"/>
</dbReference>
<accession>A0A433X6U6</accession>
<evidence type="ECO:0000313" key="2">
    <source>
        <dbReference type="Proteomes" id="UP000272464"/>
    </source>
</evidence>
<comment type="caution">
    <text evidence="1">The sequence shown here is derived from an EMBL/GenBank/DDBJ whole genome shotgun (WGS) entry which is preliminary data.</text>
</comment>
<evidence type="ECO:0000313" key="1">
    <source>
        <dbReference type="EMBL" id="RUT29861.1"/>
    </source>
</evidence>
<keyword evidence="2" id="KW-1185">Reference proteome</keyword>
<dbReference type="Proteomes" id="UP000272464">
    <property type="component" value="Unassembled WGS sequence"/>
</dbReference>
<protein>
    <submittedName>
        <fullName evidence="1">Uncharacterized protein</fullName>
    </submittedName>
</protein>
<sequence>MQSVQGCKGCSESVQVSPEKLARLVEMATLNRIAASDEEYERRLDRCLSCPSLQYGTTCRHCGCLVAVRAKLLDSECPYPGESRWGE</sequence>
<dbReference type="RefSeq" id="WP_127199805.1">
    <property type="nucleotide sequence ID" value="NZ_RZNX01000005.1"/>
</dbReference>
<dbReference type="InterPro" id="IPR046169">
    <property type="entry name" value="DUF6171"/>
</dbReference>
<name>A0A433X6U6_9BACL</name>